<keyword evidence="3" id="KW-1185">Reference proteome</keyword>
<gene>
    <name evidence="2" type="ORF">EH198_19650</name>
</gene>
<comment type="caution">
    <text evidence="2">The sequence shown here is derived from an EMBL/GenBank/DDBJ whole genome shotgun (WGS) entry which is preliminary data.</text>
</comment>
<feature type="compositionally biased region" description="Basic and acidic residues" evidence="1">
    <location>
        <begin position="25"/>
        <end position="35"/>
    </location>
</feature>
<name>A0A3N9P2S8_9BACL</name>
<dbReference type="EMBL" id="RQPI01000014">
    <property type="protein sequence ID" value="RQW09384.1"/>
    <property type="molecule type" value="Genomic_DNA"/>
</dbReference>
<proteinExistence type="predicted"/>
<protein>
    <submittedName>
        <fullName evidence="2">Uncharacterized protein</fullName>
    </submittedName>
</protein>
<accession>A0A3N9P2S8</accession>
<sequence length="59" mass="6593">MARWISKIGMTETVWQDESTGAEAGWRDGQQDRHGGLAGWRQASSGRCSYFVRPAHTLV</sequence>
<evidence type="ECO:0000313" key="3">
    <source>
        <dbReference type="Proteomes" id="UP000282529"/>
    </source>
</evidence>
<feature type="region of interest" description="Disordered" evidence="1">
    <location>
        <begin position="18"/>
        <end position="41"/>
    </location>
</feature>
<reference evidence="2 3" key="1">
    <citation type="submission" date="2018-11" db="EMBL/GenBank/DDBJ databases">
        <title>Genome sequence of strain 7197.</title>
        <authorList>
            <person name="Gao J."/>
            <person name="Sun J."/>
        </authorList>
    </citation>
    <scope>NUCLEOTIDE SEQUENCE [LARGE SCALE GENOMIC DNA]</scope>
    <source>
        <strain evidence="2 3">7197</strain>
    </source>
</reference>
<dbReference type="Proteomes" id="UP000282529">
    <property type="component" value="Unassembled WGS sequence"/>
</dbReference>
<dbReference type="AlphaFoldDB" id="A0A3N9P2S8"/>
<evidence type="ECO:0000256" key="1">
    <source>
        <dbReference type="SAM" id="MobiDB-lite"/>
    </source>
</evidence>
<evidence type="ECO:0000313" key="2">
    <source>
        <dbReference type="EMBL" id="RQW09384.1"/>
    </source>
</evidence>
<dbReference type="RefSeq" id="WP_148091521.1">
    <property type="nucleotide sequence ID" value="NZ_RQPI01000014.1"/>
</dbReference>
<organism evidence="2 3">
    <name type="scientific">Paenibacillus rhizophilus</name>
    <dbReference type="NCBI Taxonomy" id="1850366"/>
    <lineage>
        <taxon>Bacteria</taxon>
        <taxon>Bacillati</taxon>
        <taxon>Bacillota</taxon>
        <taxon>Bacilli</taxon>
        <taxon>Bacillales</taxon>
        <taxon>Paenibacillaceae</taxon>
        <taxon>Paenibacillus</taxon>
    </lineage>
</organism>